<dbReference type="InterPro" id="IPR017907">
    <property type="entry name" value="Znf_RING_CS"/>
</dbReference>
<evidence type="ECO:0000256" key="11">
    <source>
        <dbReference type="ARBA" id="ARBA00022771"/>
    </source>
</evidence>
<evidence type="ECO:0000313" key="21">
    <source>
        <dbReference type="EMBL" id="OBA26460.1"/>
    </source>
</evidence>
<evidence type="ECO:0000256" key="7">
    <source>
        <dbReference type="ARBA" id="ARBA00022593"/>
    </source>
</evidence>
<keyword evidence="6" id="KW-0813">Transport</keyword>
<reference evidence="22" key="1">
    <citation type="journal article" date="2016" name="Proc. Natl. Acad. Sci. U.S.A.">
        <title>Comparative genomics of biotechnologically important yeasts.</title>
        <authorList>
            <person name="Riley R."/>
            <person name="Haridas S."/>
            <person name="Wolfe K.H."/>
            <person name="Lopes M.R."/>
            <person name="Hittinger C.T."/>
            <person name="Goeker M."/>
            <person name="Salamov A.A."/>
            <person name="Wisecaver J.H."/>
            <person name="Long T.M."/>
            <person name="Calvey C.H."/>
            <person name="Aerts A.L."/>
            <person name="Barry K.W."/>
            <person name="Choi C."/>
            <person name="Clum A."/>
            <person name="Coughlan A.Y."/>
            <person name="Deshpande S."/>
            <person name="Douglass A.P."/>
            <person name="Hanson S.J."/>
            <person name="Klenk H.-P."/>
            <person name="LaButti K.M."/>
            <person name="Lapidus A."/>
            <person name="Lindquist E.A."/>
            <person name="Lipzen A.M."/>
            <person name="Meier-Kolthoff J.P."/>
            <person name="Ohm R.A."/>
            <person name="Otillar R.P."/>
            <person name="Pangilinan J.L."/>
            <person name="Peng Y."/>
            <person name="Rokas A."/>
            <person name="Rosa C.A."/>
            <person name="Scheuner C."/>
            <person name="Sibirny A.A."/>
            <person name="Slot J.C."/>
            <person name="Stielow J.B."/>
            <person name="Sun H."/>
            <person name="Kurtzman C.P."/>
            <person name="Blackwell M."/>
            <person name="Grigoriev I.V."/>
            <person name="Jeffries T.W."/>
        </authorList>
    </citation>
    <scope>NUCLEOTIDE SEQUENCE [LARGE SCALE GENOMIC DNA]</scope>
    <source>
        <strain evidence="22">NRRL Y-1626</strain>
    </source>
</reference>
<evidence type="ECO:0000256" key="3">
    <source>
        <dbReference type="ARBA" id="ARBA00004906"/>
    </source>
</evidence>
<dbReference type="EMBL" id="LXPE01000017">
    <property type="protein sequence ID" value="OBA26460.1"/>
    <property type="molecule type" value="Genomic_DNA"/>
</dbReference>
<organism evidence="21 22">
    <name type="scientific">Hanseniaspora valbyensis NRRL Y-1626</name>
    <dbReference type="NCBI Taxonomy" id="766949"/>
    <lineage>
        <taxon>Eukaryota</taxon>
        <taxon>Fungi</taxon>
        <taxon>Dikarya</taxon>
        <taxon>Ascomycota</taxon>
        <taxon>Saccharomycotina</taxon>
        <taxon>Saccharomycetes</taxon>
        <taxon>Saccharomycodales</taxon>
        <taxon>Saccharomycodaceae</taxon>
        <taxon>Hanseniaspora</taxon>
    </lineage>
</organism>
<dbReference type="PANTHER" id="PTHR23350">
    <property type="entry name" value="PEROXISOME ASSEMBLY PROTEIN 10"/>
    <property type="match status" value="1"/>
</dbReference>
<evidence type="ECO:0000256" key="8">
    <source>
        <dbReference type="ARBA" id="ARBA00022679"/>
    </source>
</evidence>
<dbReference type="Proteomes" id="UP000092321">
    <property type="component" value="Unassembled WGS sequence"/>
</dbReference>
<dbReference type="PROSITE" id="PS00518">
    <property type="entry name" value="ZF_RING_1"/>
    <property type="match status" value="1"/>
</dbReference>
<evidence type="ECO:0000256" key="14">
    <source>
        <dbReference type="ARBA" id="ARBA00022927"/>
    </source>
</evidence>
<keyword evidence="11 19" id="KW-0863">Zinc-finger</keyword>
<dbReference type="GO" id="GO:0008270">
    <property type="term" value="F:zinc ion binding"/>
    <property type="evidence" value="ECO:0007669"/>
    <property type="project" value="UniProtKB-KW"/>
</dbReference>
<accession>A0A1B7TCL4</accession>
<evidence type="ECO:0000256" key="9">
    <source>
        <dbReference type="ARBA" id="ARBA00022692"/>
    </source>
</evidence>
<keyword evidence="16" id="KW-0472">Membrane</keyword>
<evidence type="ECO:0000313" key="22">
    <source>
        <dbReference type="Proteomes" id="UP000092321"/>
    </source>
</evidence>
<evidence type="ECO:0000256" key="18">
    <source>
        <dbReference type="ARBA" id="ARBA00041230"/>
    </source>
</evidence>
<evidence type="ECO:0000256" key="2">
    <source>
        <dbReference type="ARBA" id="ARBA00004585"/>
    </source>
</evidence>
<dbReference type="PANTHER" id="PTHR23350:SF0">
    <property type="entry name" value="PEROXISOME BIOGENESIS FACTOR 10"/>
    <property type="match status" value="1"/>
</dbReference>
<evidence type="ECO:0000256" key="15">
    <source>
        <dbReference type="ARBA" id="ARBA00022989"/>
    </source>
</evidence>
<evidence type="ECO:0000256" key="6">
    <source>
        <dbReference type="ARBA" id="ARBA00022448"/>
    </source>
</evidence>
<evidence type="ECO:0000256" key="13">
    <source>
        <dbReference type="ARBA" id="ARBA00022833"/>
    </source>
</evidence>
<evidence type="ECO:0000256" key="10">
    <source>
        <dbReference type="ARBA" id="ARBA00022723"/>
    </source>
</evidence>
<dbReference type="InterPro" id="IPR001841">
    <property type="entry name" value="Znf_RING"/>
</dbReference>
<keyword evidence="8" id="KW-0808">Transferase</keyword>
<proteinExistence type="inferred from homology"/>
<keyword evidence="7" id="KW-0962">Peroxisome biogenesis</keyword>
<evidence type="ECO:0000256" key="17">
    <source>
        <dbReference type="ARBA" id="ARBA00023140"/>
    </source>
</evidence>
<protein>
    <recommendedName>
        <fullName evidence="5">RING-type E3 ubiquitin transferase</fullName>
        <ecNumber evidence="5">2.3.2.27</ecNumber>
    </recommendedName>
    <alternativeName>
        <fullName evidence="18">Peroxin-10</fullName>
    </alternativeName>
</protein>
<keyword evidence="14" id="KW-0653">Protein transport</keyword>
<evidence type="ECO:0000256" key="4">
    <source>
        <dbReference type="ARBA" id="ARBA00008704"/>
    </source>
</evidence>
<evidence type="ECO:0000256" key="19">
    <source>
        <dbReference type="PROSITE-ProRule" id="PRU00175"/>
    </source>
</evidence>
<dbReference type="EC" id="2.3.2.27" evidence="5"/>
<dbReference type="SUPFAM" id="SSF57850">
    <property type="entry name" value="RING/U-box"/>
    <property type="match status" value="1"/>
</dbReference>
<keyword evidence="10" id="KW-0479">Metal-binding</keyword>
<evidence type="ECO:0000256" key="16">
    <source>
        <dbReference type="ARBA" id="ARBA00023136"/>
    </source>
</evidence>
<keyword evidence="13" id="KW-0862">Zinc</keyword>
<comment type="similarity">
    <text evidence="4">Belongs to the pex2/pex10/pex12 family.</text>
</comment>
<dbReference type="OrthoDB" id="6270329at2759"/>
<comment type="subcellular location">
    <subcellularLocation>
        <location evidence="2">Peroxisome membrane</location>
        <topology evidence="2">Multi-pass membrane protein</topology>
    </subcellularLocation>
</comment>
<dbReference type="AlphaFoldDB" id="A0A1B7TCL4"/>
<keyword evidence="22" id="KW-1185">Reference proteome</keyword>
<comment type="catalytic activity">
    <reaction evidence="1">
        <text>S-ubiquitinyl-[E2 ubiquitin-conjugating enzyme]-L-cysteine + [acceptor protein]-L-lysine = [E2 ubiquitin-conjugating enzyme]-L-cysteine + N(6)-ubiquitinyl-[acceptor protein]-L-lysine.</text>
        <dbReference type="EC" id="2.3.2.27"/>
    </reaction>
</comment>
<dbReference type="GO" id="GO:0061630">
    <property type="term" value="F:ubiquitin protein ligase activity"/>
    <property type="evidence" value="ECO:0007669"/>
    <property type="project" value="UniProtKB-EC"/>
</dbReference>
<dbReference type="Gene3D" id="3.30.40.10">
    <property type="entry name" value="Zinc/RING finger domain, C3HC4 (zinc finger)"/>
    <property type="match status" value="1"/>
</dbReference>
<sequence>MNDDKTILATKAQIDLCHIKDTEFIHKIDTRLQELALYLPKSVKQVTIQNNKFFIKQLSIVIYFFKSLIYKNEQTLGETYTNISTSKLKTLIYLSKLLFQNSLLRLKLDTNYSYIFKWVTDISDVLFNLFDLTLFQRNSSTPDTYTEVNSHFKTIGQLQLMKFVITNVFNIYKSKFNNISYSNNNDVKELVYKDKECLLCSSESITNPSVGKCGHIFCYNCYIKWTSKNLSCPLCRFKIHPREVVLLRN</sequence>
<gene>
    <name evidence="21" type="ORF">HANVADRAFT_53070</name>
</gene>
<keyword evidence="15" id="KW-1133">Transmembrane helix</keyword>
<comment type="caution">
    <text evidence="21">The sequence shown here is derived from an EMBL/GenBank/DDBJ whole genome shotgun (WGS) entry which is preliminary data.</text>
</comment>
<evidence type="ECO:0000256" key="1">
    <source>
        <dbReference type="ARBA" id="ARBA00000900"/>
    </source>
</evidence>
<dbReference type="GO" id="GO:0016558">
    <property type="term" value="P:protein import into peroxisome matrix"/>
    <property type="evidence" value="ECO:0007669"/>
    <property type="project" value="InterPro"/>
</dbReference>
<keyword evidence="9" id="KW-0812">Transmembrane</keyword>
<evidence type="ECO:0000256" key="12">
    <source>
        <dbReference type="ARBA" id="ARBA00022786"/>
    </source>
</evidence>
<comment type="pathway">
    <text evidence="3">Protein modification; protein ubiquitination.</text>
</comment>
<keyword evidence="17" id="KW-0576">Peroxisome</keyword>
<dbReference type="InterPro" id="IPR025654">
    <property type="entry name" value="PEX2/10"/>
</dbReference>
<feature type="domain" description="RING-type" evidence="20">
    <location>
        <begin position="197"/>
        <end position="236"/>
    </location>
</feature>
<keyword evidence="12" id="KW-0833">Ubl conjugation pathway</keyword>
<evidence type="ECO:0000256" key="5">
    <source>
        <dbReference type="ARBA" id="ARBA00012483"/>
    </source>
</evidence>
<name>A0A1B7TCL4_9ASCO</name>
<dbReference type="GO" id="GO:0005778">
    <property type="term" value="C:peroxisomal membrane"/>
    <property type="evidence" value="ECO:0007669"/>
    <property type="project" value="UniProtKB-SubCell"/>
</dbReference>
<dbReference type="InterPro" id="IPR013083">
    <property type="entry name" value="Znf_RING/FYVE/PHD"/>
</dbReference>
<dbReference type="PROSITE" id="PS50089">
    <property type="entry name" value="ZF_RING_2"/>
    <property type="match status" value="1"/>
</dbReference>
<dbReference type="Pfam" id="PF13639">
    <property type="entry name" value="zf-RING_2"/>
    <property type="match status" value="1"/>
</dbReference>
<dbReference type="SMART" id="SM00184">
    <property type="entry name" value="RING"/>
    <property type="match status" value="1"/>
</dbReference>
<evidence type="ECO:0000259" key="20">
    <source>
        <dbReference type="PROSITE" id="PS50089"/>
    </source>
</evidence>